<evidence type="ECO:0000313" key="2">
    <source>
        <dbReference type="EMBL" id="MDK3075141.1"/>
    </source>
</evidence>
<feature type="region of interest" description="Disordered" evidence="1">
    <location>
        <begin position="48"/>
        <end position="73"/>
    </location>
</feature>
<accession>A0ABT7FJ53</accession>
<sequence length="73" mass="7921">MADKEKPNVIAITDFRLRGVKVVEGEVVAKSDFASKGDWQNLANMRPARVEETDKPVGKPKAPAKAEMPAASK</sequence>
<comment type="caution">
    <text evidence="2">The sequence shown here is derived from an EMBL/GenBank/DDBJ whole genome shotgun (WGS) entry which is preliminary data.</text>
</comment>
<evidence type="ECO:0000256" key="1">
    <source>
        <dbReference type="SAM" id="MobiDB-lite"/>
    </source>
</evidence>
<proteinExistence type="predicted"/>
<gene>
    <name evidence="2" type="ORF">QO034_18800</name>
</gene>
<dbReference type="EMBL" id="JASNJE010000031">
    <property type="protein sequence ID" value="MDK3075141.1"/>
    <property type="molecule type" value="Genomic_DNA"/>
</dbReference>
<reference evidence="2 3" key="1">
    <citation type="submission" date="2023-05" db="EMBL/GenBank/DDBJ databases">
        <title>Sedimentitalea sp. nov. JM2-8.</title>
        <authorList>
            <person name="Huang J."/>
        </authorList>
    </citation>
    <scope>NUCLEOTIDE SEQUENCE [LARGE SCALE GENOMIC DNA]</scope>
    <source>
        <strain evidence="2 3">JM2-8</strain>
    </source>
</reference>
<name>A0ABT7FJ53_9RHOB</name>
<dbReference type="RefSeq" id="WP_284487072.1">
    <property type="nucleotide sequence ID" value="NZ_JASNJE010000031.1"/>
</dbReference>
<feature type="compositionally biased region" description="Low complexity" evidence="1">
    <location>
        <begin position="59"/>
        <end position="73"/>
    </location>
</feature>
<keyword evidence="3" id="KW-1185">Reference proteome</keyword>
<evidence type="ECO:0000313" key="3">
    <source>
        <dbReference type="Proteomes" id="UP001227126"/>
    </source>
</evidence>
<dbReference type="Proteomes" id="UP001227126">
    <property type="component" value="Unassembled WGS sequence"/>
</dbReference>
<protein>
    <submittedName>
        <fullName evidence="2">Uncharacterized protein</fullName>
    </submittedName>
</protein>
<organism evidence="2 3">
    <name type="scientific">Sedimentitalea xiamensis</name>
    <dbReference type="NCBI Taxonomy" id="3050037"/>
    <lineage>
        <taxon>Bacteria</taxon>
        <taxon>Pseudomonadati</taxon>
        <taxon>Pseudomonadota</taxon>
        <taxon>Alphaproteobacteria</taxon>
        <taxon>Rhodobacterales</taxon>
        <taxon>Paracoccaceae</taxon>
        <taxon>Sedimentitalea</taxon>
    </lineage>
</organism>
<feature type="compositionally biased region" description="Basic and acidic residues" evidence="1">
    <location>
        <begin position="48"/>
        <end position="57"/>
    </location>
</feature>